<evidence type="ECO:0000256" key="2">
    <source>
        <dbReference type="ARBA" id="ARBA00011059"/>
    </source>
</evidence>
<dbReference type="Pfam" id="PF00400">
    <property type="entry name" value="WD40"/>
    <property type="match status" value="1"/>
</dbReference>
<name>A0AAV2R578_MEGNR</name>
<dbReference type="GO" id="GO:0005874">
    <property type="term" value="C:microtubule"/>
    <property type="evidence" value="ECO:0007669"/>
    <property type="project" value="UniProtKB-KW"/>
</dbReference>
<evidence type="ECO:0000256" key="7">
    <source>
        <dbReference type="ARBA" id="ARBA00023017"/>
    </source>
</evidence>
<organism evidence="12 13">
    <name type="scientific">Meganyctiphanes norvegica</name>
    <name type="common">Northern krill</name>
    <name type="synonym">Thysanopoda norvegica</name>
    <dbReference type="NCBI Taxonomy" id="48144"/>
    <lineage>
        <taxon>Eukaryota</taxon>
        <taxon>Metazoa</taxon>
        <taxon>Ecdysozoa</taxon>
        <taxon>Arthropoda</taxon>
        <taxon>Crustacea</taxon>
        <taxon>Multicrustacea</taxon>
        <taxon>Malacostraca</taxon>
        <taxon>Eumalacostraca</taxon>
        <taxon>Eucarida</taxon>
        <taxon>Euphausiacea</taxon>
        <taxon>Euphausiidae</taxon>
        <taxon>Meganyctiphanes</taxon>
    </lineage>
</organism>
<keyword evidence="5" id="KW-0493">Microtubule</keyword>
<dbReference type="SMART" id="SM00320">
    <property type="entry name" value="WD40"/>
    <property type="match status" value="2"/>
</dbReference>
<dbReference type="EMBL" id="CAXKWB010016491">
    <property type="protein sequence ID" value="CAL4116273.1"/>
    <property type="molecule type" value="Genomic_DNA"/>
</dbReference>
<evidence type="ECO:0000256" key="8">
    <source>
        <dbReference type="ARBA" id="ARBA00023175"/>
    </source>
</evidence>
<gene>
    <name evidence="12" type="ORF">MNOR_LOCUS20946</name>
</gene>
<dbReference type="GO" id="GO:0045503">
    <property type="term" value="F:dynein light chain binding"/>
    <property type="evidence" value="ECO:0007669"/>
    <property type="project" value="TreeGrafter"/>
</dbReference>
<keyword evidence="9" id="KW-0206">Cytoskeleton</keyword>
<dbReference type="Gene3D" id="2.130.10.10">
    <property type="entry name" value="YVTN repeat-like/Quinoprotein amine dehydrogenase"/>
    <property type="match status" value="1"/>
</dbReference>
<keyword evidence="13" id="KW-1185">Reference proteome</keyword>
<dbReference type="GO" id="GO:0003341">
    <property type="term" value="P:cilium movement"/>
    <property type="evidence" value="ECO:0007669"/>
    <property type="project" value="TreeGrafter"/>
</dbReference>
<keyword evidence="6" id="KW-0677">Repeat</keyword>
<evidence type="ECO:0000256" key="11">
    <source>
        <dbReference type="PROSITE-ProRule" id="PRU00221"/>
    </source>
</evidence>
<evidence type="ECO:0000256" key="1">
    <source>
        <dbReference type="ARBA" id="ARBA00004430"/>
    </source>
</evidence>
<reference evidence="12 13" key="1">
    <citation type="submission" date="2024-05" db="EMBL/GenBank/DDBJ databases">
        <authorList>
            <person name="Wallberg A."/>
        </authorList>
    </citation>
    <scope>NUCLEOTIDE SEQUENCE [LARGE SCALE GENOMIC DNA]</scope>
</reference>
<accession>A0AAV2R578</accession>
<dbReference type="InterPro" id="IPR015943">
    <property type="entry name" value="WD40/YVTN_repeat-like_dom_sf"/>
</dbReference>
<evidence type="ECO:0000256" key="4">
    <source>
        <dbReference type="ARBA" id="ARBA00022574"/>
    </source>
</evidence>
<evidence type="ECO:0000256" key="10">
    <source>
        <dbReference type="ARBA" id="ARBA00023273"/>
    </source>
</evidence>
<dbReference type="GO" id="GO:0036158">
    <property type="term" value="P:outer dynein arm assembly"/>
    <property type="evidence" value="ECO:0007669"/>
    <property type="project" value="TreeGrafter"/>
</dbReference>
<evidence type="ECO:0000313" key="12">
    <source>
        <dbReference type="EMBL" id="CAL4116273.1"/>
    </source>
</evidence>
<feature type="repeat" description="WD" evidence="11">
    <location>
        <begin position="27"/>
        <end position="59"/>
    </location>
</feature>
<keyword evidence="3" id="KW-0963">Cytoplasm</keyword>
<keyword evidence="4 11" id="KW-0853">WD repeat</keyword>
<dbReference type="PROSITE" id="PS50082">
    <property type="entry name" value="WD_REPEATS_2"/>
    <property type="match status" value="1"/>
</dbReference>
<dbReference type="PANTHER" id="PTHR12442">
    <property type="entry name" value="DYNEIN INTERMEDIATE CHAIN"/>
    <property type="match status" value="1"/>
</dbReference>
<sequence length="105" mass="11536">TIILVGVDTGAVFQCDIGITTHGLIRYPAHVSAVRGITWNPFHEKVFATCSVDWTLKIWVQKNLTPMIILELGRSVAGVTWAPYSSTIIVAASDEGRVHVYDLVK</sequence>
<protein>
    <recommendedName>
        <fullName evidence="14">Dynein intermediate chain</fullName>
    </recommendedName>
</protein>
<dbReference type="GO" id="GO:0045504">
    <property type="term" value="F:dynein heavy chain binding"/>
    <property type="evidence" value="ECO:0007669"/>
    <property type="project" value="TreeGrafter"/>
</dbReference>
<proteinExistence type="inferred from homology"/>
<keyword evidence="10" id="KW-0966">Cell projection</keyword>
<comment type="subcellular location">
    <subcellularLocation>
        <location evidence="1">Cytoplasm</location>
        <location evidence="1">Cytoskeleton</location>
        <location evidence="1">Cilium axoneme</location>
    </subcellularLocation>
</comment>
<dbReference type="SUPFAM" id="SSF50978">
    <property type="entry name" value="WD40 repeat-like"/>
    <property type="match status" value="1"/>
</dbReference>
<dbReference type="InterPro" id="IPR001680">
    <property type="entry name" value="WD40_rpt"/>
</dbReference>
<comment type="similarity">
    <text evidence="2">Belongs to the dynein intermediate chain family.</text>
</comment>
<evidence type="ECO:0000256" key="3">
    <source>
        <dbReference type="ARBA" id="ARBA00022490"/>
    </source>
</evidence>
<evidence type="ECO:0000256" key="6">
    <source>
        <dbReference type="ARBA" id="ARBA00022737"/>
    </source>
</evidence>
<dbReference type="AlphaFoldDB" id="A0AAV2R578"/>
<dbReference type="GO" id="GO:0036157">
    <property type="term" value="C:outer dynein arm"/>
    <property type="evidence" value="ECO:0007669"/>
    <property type="project" value="TreeGrafter"/>
</dbReference>
<evidence type="ECO:0000256" key="9">
    <source>
        <dbReference type="ARBA" id="ARBA00023212"/>
    </source>
</evidence>
<dbReference type="InterPro" id="IPR036322">
    <property type="entry name" value="WD40_repeat_dom_sf"/>
</dbReference>
<dbReference type="InterPro" id="IPR050687">
    <property type="entry name" value="Dynein_IC"/>
</dbReference>
<feature type="non-terminal residue" evidence="12">
    <location>
        <position position="105"/>
    </location>
</feature>
<evidence type="ECO:0000313" key="13">
    <source>
        <dbReference type="Proteomes" id="UP001497623"/>
    </source>
</evidence>
<comment type="caution">
    <text evidence="12">The sequence shown here is derived from an EMBL/GenBank/DDBJ whole genome shotgun (WGS) entry which is preliminary data.</text>
</comment>
<keyword evidence="8" id="KW-0505">Motor protein</keyword>
<dbReference type="PANTHER" id="PTHR12442:SF11">
    <property type="entry name" value="DYNEIN AXONEMAL INTERMEDIATE CHAIN 1"/>
    <property type="match status" value="1"/>
</dbReference>
<evidence type="ECO:0008006" key="14">
    <source>
        <dbReference type="Google" id="ProtNLM"/>
    </source>
</evidence>
<evidence type="ECO:0000256" key="5">
    <source>
        <dbReference type="ARBA" id="ARBA00022701"/>
    </source>
</evidence>
<feature type="non-terminal residue" evidence="12">
    <location>
        <position position="1"/>
    </location>
</feature>
<dbReference type="Proteomes" id="UP001497623">
    <property type="component" value="Unassembled WGS sequence"/>
</dbReference>
<keyword evidence="7" id="KW-0243">Dynein</keyword>